<dbReference type="InterPro" id="IPR051048">
    <property type="entry name" value="Peptidase_S8/S53_subtilisin"/>
</dbReference>
<evidence type="ECO:0000256" key="6">
    <source>
        <dbReference type="RuleBase" id="RU003355"/>
    </source>
</evidence>
<comment type="similarity">
    <text evidence="1 5 6">Belongs to the peptidase S8 family.</text>
</comment>
<dbReference type="PANTHER" id="PTHR43399">
    <property type="entry name" value="SUBTILISIN-RELATED"/>
    <property type="match status" value="1"/>
</dbReference>
<dbReference type="PROSITE" id="PS00138">
    <property type="entry name" value="SUBTILASE_SER"/>
    <property type="match status" value="1"/>
</dbReference>
<keyword evidence="7" id="KW-0732">Signal</keyword>
<evidence type="ECO:0000256" key="3">
    <source>
        <dbReference type="ARBA" id="ARBA00022801"/>
    </source>
</evidence>
<dbReference type="InterPro" id="IPR015500">
    <property type="entry name" value="Peptidase_S8_subtilisin-rel"/>
</dbReference>
<feature type="domain" description="Peptidase S8/S53" evidence="8">
    <location>
        <begin position="232"/>
        <end position="495"/>
    </location>
</feature>
<dbReference type="SUPFAM" id="SSF52743">
    <property type="entry name" value="Subtilisin-like"/>
    <property type="match status" value="1"/>
</dbReference>
<dbReference type="InterPro" id="IPR036852">
    <property type="entry name" value="Peptidase_S8/S53_dom_sf"/>
</dbReference>
<dbReference type="PRINTS" id="PR00723">
    <property type="entry name" value="SUBTILISIN"/>
</dbReference>
<evidence type="ECO:0000313" key="10">
    <source>
        <dbReference type="Proteomes" id="UP001589710"/>
    </source>
</evidence>
<comment type="caution">
    <text evidence="9">The sequence shown here is derived from an EMBL/GenBank/DDBJ whole genome shotgun (WGS) entry which is preliminary data.</text>
</comment>
<dbReference type="PROSITE" id="PS00136">
    <property type="entry name" value="SUBTILASE_ASP"/>
    <property type="match status" value="1"/>
</dbReference>
<dbReference type="Proteomes" id="UP001589710">
    <property type="component" value="Unassembled WGS sequence"/>
</dbReference>
<evidence type="ECO:0000256" key="7">
    <source>
        <dbReference type="SAM" id="SignalP"/>
    </source>
</evidence>
<proteinExistence type="inferred from homology"/>
<dbReference type="EMBL" id="JBHMCG010000051">
    <property type="protein sequence ID" value="MFB9572728.1"/>
    <property type="molecule type" value="Genomic_DNA"/>
</dbReference>
<dbReference type="PANTHER" id="PTHR43399:SF4">
    <property type="entry name" value="CELL WALL-ASSOCIATED PROTEASE"/>
    <property type="match status" value="1"/>
</dbReference>
<evidence type="ECO:0000313" key="9">
    <source>
        <dbReference type="EMBL" id="MFB9572728.1"/>
    </source>
</evidence>
<reference evidence="9 10" key="1">
    <citation type="submission" date="2024-09" db="EMBL/GenBank/DDBJ databases">
        <authorList>
            <person name="Sun Q."/>
            <person name="Mori K."/>
        </authorList>
    </citation>
    <scope>NUCLEOTIDE SEQUENCE [LARGE SCALE GENOMIC DNA]</scope>
    <source>
        <strain evidence="9 10">JCM 3331</strain>
    </source>
</reference>
<gene>
    <name evidence="9" type="ORF">ACFFTL_10430</name>
</gene>
<dbReference type="Pfam" id="PF00082">
    <property type="entry name" value="Peptidase_S8"/>
    <property type="match status" value="1"/>
</dbReference>
<organism evidence="9 10">
    <name type="scientific">Streptomyces yanii</name>
    <dbReference type="NCBI Taxonomy" id="78510"/>
    <lineage>
        <taxon>Bacteria</taxon>
        <taxon>Bacillati</taxon>
        <taxon>Actinomycetota</taxon>
        <taxon>Actinomycetes</taxon>
        <taxon>Kitasatosporales</taxon>
        <taxon>Streptomycetaceae</taxon>
        <taxon>Streptomyces</taxon>
    </lineage>
</organism>
<dbReference type="InterPro" id="IPR000209">
    <property type="entry name" value="Peptidase_S8/S53_dom"/>
</dbReference>
<dbReference type="InterPro" id="IPR023828">
    <property type="entry name" value="Peptidase_S8_Ser-AS"/>
</dbReference>
<dbReference type="InterPro" id="IPR023827">
    <property type="entry name" value="Peptidase_S8_Asp-AS"/>
</dbReference>
<sequence length="1258" mass="131173">MLATAAVVAVTASLPALTGLAGAQAVPPATGIVQPQQKKGTSADITLVTGDTVTLTTAPDGRQAVDAHAAPGTGKTFQTVTGPDGDLYVFPSDAIDGIASRALDKRLFNITQLVKDGYTDAKSDTLPVILSYSDRPTVAALKKRADQLPYSERDMVADQVDMAGVRVEKDGAGAFWRAVKPVSKKPRKGKAVTTPGSSGVAKVWYDGKAKAALDVSVPQIGAPEAWAKGYDGKGTKVAVLDTGVDPTNADVKDRIVAGQSFIPGQSVTDGHGHGTHVASTIAGSGANSDGKYKGVAPGADLIVGKVLDNSGSGNDSQIIAGMQWAVDQGADVVSMSLGGPAIAGGDAMTEAVDQLSAEGALFVIAAGNSGPAAQTVGSPGTADSALTVGAVDRSDALANFSSRGPRIGDYAIKPEITAPGVNIVAARAAGTTLGTPVGDHYTTLSGTSMATPHVAGAAALLAQRHPDWSGQRIKEALTAHAKPNATNTVYEQGNGRVDVPAALDPTLELSGSADFGLVEHQDTPHEKQTRTLKLTNPTATDREVTLSAEATGSLPQGALTLPGSKVGVPAGSTVEVPVTVDPNGVTAGRYTGRVVATAADGASAHTVFGFSMEPKRYDLTLDAKGRDGAAPRRVDILVMGLDNNTFQSLHLYGGHQQVALPAGHYTLTGVVISGGGEHASTDGAADLFNVGDIDLDGKDTTATIDAARAKDFDIRVSKAQGALEASDFSHQVTRTASDGRRSTVGYAGLQNWSDQHVGAIPWSKPDTGDIRASFYASKREPLVRATVTRPDTFSLTAKTSSYLKRFDGTRTYDVADVGAGTADELAGKSLTGKAALLHTDTMTGVGARIRAVASAGASAVVVAPADDSAQGFVVTGVNVPYFAIGHADGLKLTAAVSEGRTTIALEGVEESRYTYGGQWDYHGALPDDLTVTPGPGDFAKIKNTFHTDGVDRVGYQTMNAWGAYPMTSVRSSQFVQQGHRRDEYVRAASTLTYSQAVAARTDYPASMYESTHSYRPGQVTDEHWFGPVMHPANHTDYACSFCRSDVGTVFGPQLGGDGDSDHYLKSNRARTWTFYRDGEKITDTGALMVPQKADYRFVEDSGRSKDYEGVRLGTKSRTEYSFTSAAPTGMDVDDCKVTMPKATTCAALPVVLLDYGMTADVRNEVAAGGKQTLTVDASRSKGYKGSADMAGAKVSVSYDDGATWQSADVDRTDGHSFRATYRAPKFSETNGFVTLKAEVWDAAGNRTVQTITRAYALK</sequence>
<feature type="signal peptide" evidence="7">
    <location>
        <begin position="1"/>
        <end position="23"/>
    </location>
</feature>
<feature type="chain" id="PRO_5046790590" evidence="7">
    <location>
        <begin position="24"/>
        <end position="1258"/>
    </location>
</feature>
<dbReference type="InterPro" id="IPR022398">
    <property type="entry name" value="Peptidase_S8_His-AS"/>
</dbReference>
<evidence type="ECO:0000259" key="8">
    <source>
        <dbReference type="Pfam" id="PF00082"/>
    </source>
</evidence>
<feature type="active site" description="Charge relay system" evidence="5">
    <location>
        <position position="241"/>
    </location>
</feature>
<feature type="active site" description="Charge relay system" evidence="5">
    <location>
        <position position="448"/>
    </location>
</feature>
<dbReference type="PROSITE" id="PS00137">
    <property type="entry name" value="SUBTILASE_HIS"/>
    <property type="match status" value="1"/>
</dbReference>
<feature type="active site" description="Charge relay system" evidence="5">
    <location>
        <position position="273"/>
    </location>
</feature>
<keyword evidence="4 5" id="KW-0720">Serine protease</keyword>
<dbReference type="Gene3D" id="3.40.50.200">
    <property type="entry name" value="Peptidase S8/S53 domain"/>
    <property type="match status" value="1"/>
</dbReference>
<dbReference type="Gene3D" id="3.50.30.30">
    <property type="match status" value="1"/>
</dbReference>
<keyword evidence="3 5" id="KW-0378">Hydrolase</keyword>
<dbReference type="CDD" id="cd07487">
    <property type="entry name" value="Peptidases_S8_1"/>
    <property type="match status" value="1"/>
</dbReference>
<accession>A0ABV5R4G6</accession>
<name>A0ABV5R4G6_9ACTN</name>
<dbReference type="PROSITE" id="PS51892">
    <property type="entry name" value="SUBTILASE"/>
    <property type="match status" value="1"/>
</dbReference>
<keyword evidence="10" id="KW-1185">Reference proteome</keyword>
<evidence type="ECO:0000256" key="2">
    <source>
        <dbReference type="ARBA" id="ARBA00022670"/>
    </source>
</evidence>
<evidence type="ECO:0000256" key="4">
    <source>
        <dbReference type="ARBA" id="ARBA00022825"/>
    </source>
</evidence>
<evidence type="ECO:0000256" key="1">
    <source>
        <dbReference type="ARBA" id="ARBA00011073"/>
    </source>
</evidence>
<dbReference type="RefSeq" id="WP_345509522.1">
    <property type="nucleotide sequence ID" value="NZ_BAAAXD010000003.1"/>
</dbReference>
<keyword evidence="2 5" id="KW-0645">Protease</keyword>
<evidence type="ECO:0000256" key="5">
    <source>
        <dbReference type="PROSITE-ProRule" id="PRU01240"/>
    </source>
</evidence>
<protein>
    <submittedName>
        <fullName evidence="9">S8 family serine peptidase</fullName>
    </submittedName>
</protein>